<reference evidence="1" key="1">
    <citation type="submission" date="2021-08" db="EMBL/GenBank/DDBJ databases">
        <title>Complete genome sequence of Pseudomonas phytophila.</title>
        <authorList>
            <person name="Weir B.S."/>
            <person name="Templeton M.D."/>
            <person name="Arshed S."/>
            <person name="Andersen M.T."/>
            <person name="Jayaraman J."/>
        </authorList>
    </citation>
    <scope>NUCLEOTIDE SEQUENCE</scope>
    <source>
        <strain evidence="1">ICMP 23753</strain>
    </source>
</reference>
<dbReference type="RefSeq" id="WP_122808776.1">
    <property type="nucleotide sequence ID" value="NZ_CP081201.1"/>
</dbReference>
<organism evidence="1 2">
    <name type="scientific">Pseudomonas phytophila</name>
    <dbReference type="NCBI Taxonomy" id="2867264"/>
    <lineage>
        <taxon>Bacteria</taxon>
        <taxon>Pseudomonadati</taxon>
        <taxon>Pseudomonadota</taxon>
        <taxon>Gammaproteobacteria</taxon>
        <taxon>Pseudomonadales</taxon>
        <taxon>Pseudomonadaceae</taxon>
        <taxon>Pseudomonas</taxon>
    </lineage>
</organism>
<protein>
    <recommendedName>
        <fullName evidence="3">Lipoprotein</fullName>
    </recommendedName>
</protein>
<dbReference type="PROSITE" id="PS51257">
    <property type="entry name" value="PROKAR_LIPOPROTEIN"/>
    <property type="match status" value="1"/>
</dbReference>
<keyword evidence="2" id="KW-1185">Reference proteome</keyword>
<evidence type="ECO:0000313" key="1">
    <source>
        <dbReference type="EMBL" id="UXZ98955.1"/>
    </source>
</evidence>
<proteinExistence type="predicted"/>
<sequence>MKALASGLVLAGLGVLSGCTSIEVEPLTVRPTNICIEQNPKVLVTDFVPVVQRGLSDRGINSEVYTQVPASCAYRLTYVAYRTWDIVPYLSSADLEIWDSEKRRLGAAHYYLRGKGGLSMMKWQGTETKMAPVLDELLKNMPAK</sequence>
<gene>
    <name evidence="1" type="ORF">K3169_14310</name>
</gene>
<dbReference type="EMBL" id="CP081201">
    <property type="protein sequence ID" value="UXZ98955.1"/>
    <property type="molecule type" value="Genomic_DNA"/>
</dbReference>
<dbReference type="NCBIfam" id="NF040519">
    <property type="entry name" value="Sbal_3080_fam"/>
    <property type="match status" value="1"/>
</dbReference>
<name>A0ABY6FLW4_9PSED</name>
<accession>A0ABY6FLW4</accession>
<evidence type="ECO:0000313" key="2">
    <source>
        <dbReference type="Proteomes" id="UP001063228"/>
    </source>
</evidence>
<dbReference type="Proteomes" id="UP001063228">
    <property type="component" value="Chromosome"/>
</dbReference>
<evidence type="ECO:0008006" key="3">
    <source>
        <dbReference type="Google" id="ProtNLM"/>
    </source>
</evidence>